<keyword evidence="3" id="KW-0472">Membrane</keyword>
<feature type="compositionally biased region" description="Pro residues" evidence="2">
    <location>
        <begin position="181"/>
        <end position="192"/>
    </location>
</feature>
<feature type="transmembrane region" description="Helical" evidence="3">
    <location>
        <begin position="21"/>
        <end position="43"/>
    </location>
</feature>
<dbReference type="OMA" id="INTSCEL"/>
<feature type="region of interest" description="Disordered" evidence="2">
    <location>
        <begin position="143"/>
        <end position="255"/>
    </location>
</feature>
<proteinExistence type="inferred from homology"/>
<dbReference type="Ensembl" id="ENSOGAT00000026752.1">
    <property type="protein sequence ID" value="ENSOGAP00000021196.1"/>
    <property type="gene ID" value="ENSOGAG00000028202.1"/>
</dbReference>
<feature type="domain" description="SPATA31" evidence="4">
    <location>
        <begin position="514"/>
        <end position="838"/>
    </location>
</feature>
<evidence type="ECO:0000256" key="1">
    <source>
        <dbReference type="ARBA" id="ARBA00035009"/>
    </source>
</evidence>
<feature type="compositionally biased region" description="Polar residues" evidence="2">
    <location>
        <begin position="789"/>
        <end position="803"/>
    </location>
</feature>
<feature type="compositionally biased region" description="Polar residues" evidence="2">
    <location>
        <begin position="164"/>
        <end position="175"/>
    </location>
</feature>
<dbReference type="HOGENOM" id="CLU_007854_1_0_1"/>
<dbReference type="PANTHER" id="PTHR21859">
    <property type="entry name" value="ACROSOME-SPECIFIC PROTEIN"/>
    <property type="match status" value="1"/>
</dbReference>
<dbReference type="Pfam" id="PF14650">
    <property type="entry name" value="FAM75"/>
    <property type="match status" value="1"/>
</dbReference>
<reference evidence="5" key="2">
    <citation type="submission" date="2025-05" db="UniProtKB">
        <authorList>
            <consortium name="Ensembl"/>
        </authorList>
    </citation>
    <scope>IDENTIFICATION</scope>
</reference>
<feature type="region of interest" description="Disordered" evidence="2">
    <location>
        <begin position="759"/>
        <end position="803"/>
    </location>
</feature>
<feature type="compositionally biased region" description="Polar residues" evidence="2">
    <location>
        <begin position="557"/>
        <end position="573"/>
    </location>
</feature>
<organism evidence="5 6">
    <name type="scientific">Otolemur garnettii</name>
    <name type="common">Small-eared galago</name>
    <name type="synonym">Garnett's greater bushbaby</name>
    <dbReference type="NCBI Taxonomy" id="30611"/>
    <lineage>
        <taxon>Eukaryota</taxon>
        <taxon>Metazoa</taxon>
        <taxon>Chordata</taxon>
        <taxon>Craniata</taxon>
        <taxon>Vertebrata</taxon>
        <taxon>Euteleostomi</taxon>
        <taxon>Mammalia</taxon>
        <taxon>Eutheria</taxon>
        <taxon>Euarchontoglires</taxon>
        <taxon>Primates</taxon>
        <taxon>Strepsirrhini</taxon>
        <taxon>Lorisiformes</taxon>
        <taxon>Galagidae</taxon>
        <taxon>Otolemur</taxon>
    </lineage>
</organism>
<dbReference type="GeneTree" id="ENSGT00950000183043"/>
<comment type="similarity">
    <text evidence="1">Belongs to the SPATA31 family.</text>
</comment>
<dbReference type="InterPro" id="IPR039509">
    <property type="entry name" value="SPATA31"/>
</dbReference>
<keyword evidence="3" id="KW-0812">Transmembrane</keyword>
<dbReference type="eggNOG" id="ENOG502SH7F">
    <property type="taxonomic scope" value="Eukaryota"/>
</dbReference>
<evidence type="ECO:0000259" key="4">
    <source>
        <dbReference type="Pfam" id="PF14650"/>
    </source>
</evidence>
<protein>
    <recommendedName>
        <fullName evidence="4">SPATA31 domain-containing protein</fullName>
    </recommendedName>
</protein>
<feature type="compositionally biased region" description="Basic and acidic residues" evidence="2">
    <location>
        <begin position="759"/>
        <end position="784"/>
    </location>
</feature>
<keyword evidence="3" id="KW-1133">Transmembrane helix</keyword>
<name>H0XYK3_OTOGA</name>
<evidence type="ECO:0000256" key="2">
    <source>
        <dbReference type="SAM" id="MobiDB-lite"/>
    </source>
</evidence>
<evidence type="ECO:0000256" key="3">
    <source>
        <dbReference type="SAM" id="Phobius"/>
    </source>
</evidence>
<dbReference type="STRING" id="30611.ENSOGAP00000018279"/>
<feature type="region of interest" description="Disordered" evidence="2">
    <location>
        <begin position="557"/>
        <end position="587"/>
    </location>
</feature>
<dbReference type="AlphaFoldDB" id="H0XYK3"/>
<sequence length="905" mass="100347">MDAVLHFLSSAMEAGQSFGSALLHVYPQLTLLVGLGVLVGYMWRQMMLSQLSTTWDSRDIYKHQEAATRRQKPGTPGERNIIQGGGREDKKLISRLISFVPPIFRSPSGEDRDTIPFRLPLFNTYHEKPKDIMNVLLRKSREDPNLSMSSSDSEHSHTHSSYSLDSTCSESTSGDLMSAPPLDPSPPPPSSPDPMTLFPNSPSPPSLADYLPPDPVPVLHSKFPMDHSPSQPLAFAPPTPQHSEGAGPGPPPEAPVTIKTIFAFDPILLQDVDSSPNSAQTTDPTGSYLRHHTPLNLSPFDAKQELHVPHPSVTSLMGEHETGGAERGNLTLSNPEAVALLEKYVKKNGDFLLRKEKKNKTRPSSFDAKEELHVLHPSVASLMREPETTVVQHGKLILSNPDAVALLERNIKRKSDFLLCKRNIKKKGDFLLCKEKKNRTRSLLFGVKQELHLPHPSVASLMGETEVNVVQRGNLSPFNPEAVAILEKNLKKKSDSLLCKVKENTNQSFSEQRKPNYLLTPSANMSASVADEHASAVPLPLCSNKDRAQELNLHQQPPHSKTLEVTQGQSHTQLPSPLPIPSPEPLSQMRLHGMCIHTPQKEAQCLMPSQIHHQEWNVLQKEQEVQCTLPSMVKKSQADLCPPATNITLASQSSRAYVPISVLPGDFPLHSELQKKLEHHLQKRLIQHQCGLPRRVLESVSPVHPQRGPPETSKSKCPYGLSWISFYKNQSSEDPQSLGLSHSQSSHKKCSEMFLRNKDVRTDQGRSLENGSKDHLLTDPDRSSGKGLGSNTGHLFGSNSRASSLSLGLKVENGLRVQENKMFEDISEATIPETVYNSQYPTKHTVPFPEKSHSQTKHRNLAPLVSRDTCPNPSQEVCFLGSRQKEKLEAQTKCYHMKTMQGLPS</sequence>
<dbReference type="Ensembl" id="ENSOGAT00000031865.1">
    <property type="protein sequence ID" value="ENSOGAP00000018279.1"/>
    <property type="gene ID" value="ENSOGAG00000034756.1"/>
</dbReference>
<keyword evidence="6" id="KW-1185">Reference proteome</keyword>
<dbReference type="PANTHER" id="PTHR21859:SF12">
    <property type="entry name" value="SPERMATOGENESIS-ASSOCIATED PROTEIN 31D1"/>
    <property type="match status" value="1"/>
</dbReference>
<evidence type="ECO:0000313" key="6">
    <source>
        <dbReference type="Proteomes" id="UP000005225"/>
    </source>
</evidence>
<evidence type="ECO:0000313" key="5">
    <source>
        <dbReference type="Ensembl" id="ENSOGAP00000021196.1"/>
    </source>
</evidence>
<reference evidence="6" key="1">
    <citation type="submission" date="2011-03" db="EMBL/GenBank/DDBJ databases">
        <title>Version 3 of the genome sequence of Otolemur garnettii (Bushbaby).</title>
        <authorList>
            <consortium name="The Broad Institute Genome Sequencing Platform"/>
            <person name="Di Palma F."/>
            <person name="Johnson J."/>
            <person name="Lander E.S."/>
            <person name="Lindblad-Toh K."/>
            <person name="Jaffe D.B."/>
            <person name="Gnerre S."/>
            <person name="MacCallum I."/>
            <person name="Przybylski D."/>
            <person name="Ribeiro F.J."/>
            <person name="Burton J.N."/>
            <person name="Walker B.J."/>
            <person name="Sharpe T."/>
            <person name="Hall G."/>
        </authorList>
    </citation>
    <scope>NUCLEOTIDE SEQUENCE [LARGE SCALE GENOMIC DNA]</scope>
</reference>
<dbReference type="Proteomes" id="UP000005225">
    <property type="component" value="Unassembled WGS sequence"/>
</dbReference>
<feature type="region of interest" description="Disordered" evidence="2">
    <location>
        <begin position="65"/>
        <end position="85"/>
    </location>
</feature>
<dbReference type="EMBL" id="AAQR03161725">
    <property type="status" value="NOT_ANNOTATED_CDS"/>
    <property type="molecule type" value="Genomic_DNA"/>
</dbReference>
<dbReference type="EMBL" id="AAQR03161726">
    <property type="status" value="NOT_ANNOTATED_CDS"/>
    <property type="molecule type" value="Genomic_DNA"/>
</dbReference>
<accession>H0XYK3</accession>